<dbReference type="Gene3D" id="1.25.40.10">
    <property type="entry name" value="Tetratricopeptide repeat domain"/>
    <property type="match status" value="1"/>
</dbReference>
<name>A0A173Z904_9FIRM</name>
<proteinExistence type="predicted"/>
<dbReference type="EMBL" id="CYZU01000002">
    <property type="protein sequence ID" value="CUN72377.1"/>
    <property type="molecule type" value="Genomic_DNA"/>
</dbReference>
<organism evidence="1 2">
    <name type="scientific">Faecalicatena contorta</name>
    <dbReference type="NCBI Taxonomy" id="39482"/>
    <lineage>
        <taxon>Bacteria</taxon>
        <taxon>Bacillati</taxon>
        <taxon>Bacillota</taxon>
        <taxon>Clostridia</taxon>
        <taxon>Lachnospirales</taxon>
        <taxon>Lachnospiraceae</taxon>
        <taxon>Faecalicatena</taxon>
    </lineage>
</organism>
<protein>
    <submittedName>
        <fullName evidence="1">Predicted O-linked N-acetylglucosamine transferase, SPINDLY family</fullName>
    </submittedName>
</protein>
<keyword evidence="1" id="KW-0808">Transferase</keyword>
<dbReference type="Proteomes" id="UP000095544">
    <property type="component" value="Unassembled WGS sequence"/>
</dbReference>
<dbReference type="OrthoDB" id="1690769at2"/>
<evidence type="ECO:0000313" key="2">
    <source>
        <dbReference type="Proteomes" id="UP000095544"/>
    </source>
</evidence>
<dbReference type="RefSeq" id="WP_050639755.1">
    <property type="nucleotide sequence ID" value="NZ_CABKUE010000007.1"/>
</dbReference>
<gene>
    <name evidence="1" type="ORF">ERS852491_00347</name>
</gene>
<evidence type="ECO:0000313" key="1">
    <source>
        <dbReference type="EMBL" id="CUN72377.1"/>
    </source>
</evidence>
<dbReference type="AlphaFoldDB" id="A0A173Z904"/>
<dbReference type="SUPFAM" id="SSF48452">
    <property type="entry name" value="TPR-like"/>
    <property type="match status" value="1"/>
</dbReference>
<reference evidence="1 2" key="1">
    <citation type="submission" date="2015-09" db="EMBL/GenBank/DDBJ databases">
        <authorList>
            <consortium name="Pathogen Informatics"/>
        </authorList>
    </citation>
    <scope>NUCLEOTIDE SEQUENCE [LARGE SCALE GENOMIC DNA]</scope>
    <source>
        <strain evidence="1 2">2789STDY5834876</strain>
    </source>
</reference>
<dbReference type="STRING" id="39482.ERS852491_00347"/>
<sequence>MKKESNEYGSGKLFDMEDDLKNLCRVIRNYVSEHKWEECDRLIPKYMELYPDSAVPHNLRGIVMEKQGRHAEAMKHFRAAQALDASYVPANFNMERFASFEKEGRVEPAFDVNDCIRMKGEVKGKKNYFFLRNLGYDAELENPWS</sequence>
<dbReference type="GO" id="GO:0016740">
    <property type="term" value="F:transferase activity"/>
    <property type="evidence" value="ECO:0007669"/>
    <property type="project" value="UniProtKB-KW"/>
</dbReference>
<dbReference type="InterPro" id="IPR011990">
    <property type="entry name" value="TPR-like_helical_dom_sf"/>
</dbReference>
<accession>A0A173Z904</accession>